<evidence type="ECO:0000313" key="2">
    <source>
        <dbReference type="EMBL" id="EFC50705.1"/>
    </source>
</evidence>
<dbReference type="SUPFAM" id="SSF56112">
    <property type="entry name" value="Protein kinase-like (PK-like)"/>
    <property type="match status" value="1"/>
</dbReference>
<organism evidence="3">
    <name type="scientific">Naegleria gruberi</name>
    <name type="common">Amoeba</name>
    <dbReference type="NCBI Taxonomy" id="5762"/>
    <lineage>
        <taxon>Eukaryota</taxon>
        <taxon>Discoba</taxon>
        <taxon>Heterolobosea</taxon>
        <taxon>Tetramitia</taxon>
        <taxon>Eutetramitia</taxon>
        <taxon>Vahlkampfiidae</taxon>
        <taxon>Naegleria</taxon>
    </lineage>
</organism>
<dbReference type="GeneID" id="8863934"/>
<dbReference type="EMBL" id="GG738845">
    <property type="protein sequence ID" value="EFC50705.1"/>
    <property type="molecule type" value="Genomic_DNA"/>
</dbReference>
<keyword evidence="3" id="KW-1185">Reference proteome</keyword>
<dbReference type="InParanoid" id="D2UXY4"/>
<feature type="region of interest" description="Disordered" evidence="1">
    <location>
        <begin position="1"/>
        <end position="43"/>
    </location>
</feature>
<sequence>MFGIPIQNRGSNDNLEKLGSFPTKSTKQQNTIQSLHQTPKPSPLTLNKLRLKKRVSKHHEESLCKFIDDVNECEELSDEDKFEILIKQLTQYLSNMGQQLQEKKHFNHILDSTPFRKSEVDSFCCALGIYLSSFDQNLKHHELFEESIFQQLSVLATKMEEESSNVTNDKSLDILLEQISDSLPRSSKKSLLGVLSSVFQFVSDCLNEETTKNDISISFHSIMKNLISMTDSKYHCQGGWPFQNFYISIDGCAQSFGKNYFFSQVRSDDEDDWENLGSDLFKTLIVMKSSLVNNLMNSNISMDEVENKTKNMALIVNKAKIHLLILDACPFKTCTPGRDEDSETLTESTVFIKNYRLYHKEFSSTDLDSILLLISVLSTRLALYSPIRKANQNEKEKTDFAIESSIEYQHSKTKHNLTSTFSTETTSILFNRKVLKYIGESNNNSTMYSIASNTILKQLTKNEKYIIGLLLSHSDYSKQLPFILFNNNIYCEMESLENIEQDLIWDETTPMFKPPEIDGCKYFDEKADIFSLGATVLYLMNPKVFTDFYESATSRNPQCKVSDWGPLVAKLTATMSLELRAILMAMVDPVMHDRPSASDLESELRQYLNSCKI</sequence>
<gene>
    <name evidence="2" type="ORF">NAEGRDRAFT_61281</name>
</gene>
<proteinExistence type="predicted"/>
<protein>
    <submittedName>
        <fullName evidence="2">Predicted protein</fullName>
    </submittedName>
</protein>
<dbReference type="Proteomes" id="UP000006671">
    <property type="component" value="Unassembled WGS sequence"/>
</dbReference>
<name>D2UXY4_NAEGR</name>
<evidence type="ECO:0000256" key="1">
    <source>
        <dbReference type="SAM" id="MobiDB-lite"/>
    </source>
</evidence>
<feature type="compositionally biased region" description="Polar residues" evidence="1">
    <location>
        <begin position="22"/>
        <end position="39"/>
    </location>
</feature>
<dbReference type="OrthoDB" id="10635386at2759"/>
<dbReference type="RefSeq" id="XP_002683449.1">
    <property type="nucleotide sequence ID" value="XM_002683403.1"/>
</dbReference>
<evidence type="ECO:0000313" key="3">
    <source>
        <dbReference type="Proteomes" id="UP000006671"/>
    </source>
</evidence>
<accession>D2UXY4</accession>
<dbReference type="InterPro" id="IPR011009">
    <property type="entry name" value="Kinase-like_dom_sf"/>
</dbReference>
<reference evidence="2 3" key="1">
    <citation type="journal article" date="2010" name="Cell">
        <title>The genome of Naegleria gruberi illuminates early eukaryotic versatility.</title>
        <authorList>
            <person name="Fritz-Laylin L.K."/>
            <person name="Prochnik S.E."/>
            <person name="Ginger M.L."/>
            <person name="Dacks J.B."/>
            <person name="Carpenter M.L."/>
            <person name="Field M.C."/>
            <person name="Kuo A."/>
            <person name="Paredez A."/>
            <person name="Chapman J."/>
            <person name="Pham J."/>
            <person name="Shu S."/>
            <person name="Neupane R."/>
            <person name="Cipriano M."/>
            <person name="Mancuso J."/>
            <person name="Tu H."/>
            <person name="Salamov A."/>
            <person name="Lindquist E."/>
            <person name="Shapiro H."/>
            <person name="Lucas S."/>
            <person name="Grigoriev I.V."/>
            <person name="Cande W.Z."/>
            <person name="Fulton C."/>
            <person name="Rokhsar D.S."/>
            <person name="Dawson S.C."/>
        </authorList>
    </citation>
    <scope>NUCLEOTIDE SEQUENCE [LARGE SCALE GENOMIC DNA]</scope>
    <source>
        <strain evidence="2 3">NEG-M</strain>
    </source>
</reference>
<dbReference type="VEuPathDB" id="AmoebaDB:NAEGRDRAFT_61281"/>
<dbReference type="AlphaFoldDB" id="D2UXY4"/>
<dbReference type="KEGG" id="ngr:NAEGRDRAFT_61281"/>
<dbReference type="Gene3D" id="1.10.510.10">
    <property type="entry name" value="Transferase(Phosphotransferase) domain 1"/>
    <property type="match status" value="1"/>
</dbReference>